<evidence type="ECO:0000313" key="3">
    <source>
        <dbReference type="Proteomes" id="UP000199705"/>
    </source>
</evidence>
<reference evidence="3" key="1">
    <citation type="submission" date="2016-10" db="EMBL/GenBank/DDBJ databases">
        <authorList>
            <person name="Varghese N."/>
            <person name="Submissions S."/>
        </authorList>
    </citation>
    <scope>NUCLEOTIDE SEQUENCE [LARGE SCALE GENOMIC DNA]</scope>
    <source>
        <strain evidence="3">Gh-67</strain>
    </source>
</reference>
<dbReference type="InterPro" id="IPR036927">
    <property type="entry name" value="Cyt_c_oxase-like_su1_sf"/>
</dbReference>
<dbReference type="Proteomes" id="UP000199705">
    <property type="component" value="Unassembled WGS sequence"/>
</dbReference>
<evidence type="ECO:0000256" key="1">
    <source>
        <dbReference type="SAM" id="Phobius"/>
    </source>
</evidence>
<organism evidence="2 3">
    <name type="scientific">Mucilaginibacter gossypii</name>
    <dbReference type="NCBI Taxonomy" id="551996"/>
    <lineage>
        <taxon>Bacteria</taxon>
        <taxon>Pseudomonadati</taxon>
        <taxon>Bacteroidota</taxon>
        <taxon>Sphingobacteriia</taxon>
        <taxon>Sphingobacteriales</taxon>
        <taxon>Sphingobacteriaceae</taxon>
        <taxon>Mucilaginibacter</taxon>
    </lineage>
</organism>
<dbReference type="AlphaFoldDB" id="A0A1G8FUG9"/>
<keyword evidence="3" id="KW-1185">Reference proteome</keyword>
<evidence type="ECO:0000313" key="2">
    <source>
        <dbReference type="EMBL" id="SDH85768.1"/>
    </source>
</evidence>
<feature type="transmembrane region" description="Helical" evidence="1">
    <location>
        <begin position="52"/>
        <end position="70"/>
    </location>
</feature>
<protein>
    <submittedName>
        <fullName evidence="2">Uncharacterized protein</fullName>
    </submittedName>
</protein>
<sequence length="178" mass="20736">MKPKQFITELIVLIILYLFIAFGIRFLLGIFWGNSSFDIALHDTYFTLPFNWIDFTLFPFLLLTAIVYLIRSLTSRFKKQHINIILIISNLSLILSTFNIYKTVLFFEQHTTHAGDGWTVYPPLSALDRQQPGPLPSERLLFDHYVLTFIIIFMLILVVSTFVAGKNWDAKPHEQNIH</sequence>
<gene>
    <name evidence="2" type="ORF">SAMN05192573_11365</name>
</gene>
<dbReference type="SUPFAM" id="SSF81442">
    <property type="entry name" value="Cytochrome c oxidase subunit I-like"/>
    <property type="match status" value="1"/>
</dbReference>
<accession>A0A1G8FUG9</accession>
<keyword evidence="1" id="KW-0812">Transmembrane</keyword>
<name>A0A1G8FUG9_9SPHI</name>
<feature type="transmembrane region" description="Helical" evidence="1">
    <location>
        <begin position="12"/>
        <end position="32"/>
    </location>
</feature>
<keyword evidence="1" id="KW-0472">Membrane</keyword>
<dbReference type="RefSeq" id="WP_091172122.1">
    <property type="nucleotide sequence ID" value="NZ_CP071878.2"/>
</dbReference>
<feature type="transmembrane region" description="Helical" evidence="1">
    <location>
        <begin position="82"/>
        <end position="101"/>
    </location>
</feature>
<keyword evidence="1" id="KW-1133">Transmembrane helix</keyword>
<feature type="transmembrane region" description="Helical" evidence="1">
    <location>
        <begin position="145"/>
        <end position="165"/>
    </location>
</feature>
<proteinExistence type="predicted"/>
<dbReference type="STRING" id="551996.SAMN05192573_11365"/>
<dbReference type="EMBL" id="FNCG01000013">
    <property type="protein sequence ID" value="SDH85768.1"/>
    <property type="molecule type" value="Genomic_DNA"/>
</dbReference>